<dbReference type="FunFam" id="2.60.120.330:FF:000006">
    <property type="entry name" value="2-oxoglutarate-Fe(II) type oxidoreductase hxnY"/>
    <property type="match status" value="1"/>
</dbReference>
<evidence type="ECO:0000256" key="3">
    <source>
        <dbReference type="ARBA" id="ARBA00023004"/>
    </source>
</evidence>
<evidence type="ECO:0000256" key="2">
    <source>
        <dbReference type="ARBA" id="ARBA00023002"/>
    </source>
</evidence>
<proteinExistence type="inferred from homology"/>
<dbReference type="InterPro" id="IPR044861">
    <property type="entry name" value="IPNS-like_FE2OG_OXY"/>
</dbReference>
<sequence>MAHGSIPVIDVGPLFCDGEKGMMDVAKQIDHACRTWGVFLVVGHPIPRERTEKLMEMAKAFFSLPLEEKLKVDIRKSKHHRGYGCLDAENVDPTKPFDCKETFNMGCHLPEDHPDVAAGKPLRGPNNHPTQVKGWVELMNRHYREMQEFALVILRALALAIGLKKDFFDTKFDEPLSVFRMLHYPPQKQGTRYPIVCGEHTDYGIITLLYQDSVGGLQVRNLSDEWVDVEPLEGSFVVNIGDMMNMWSNGRYRSTPHRVRLTTTDRYSMPFFCEPNPYTVIKCLDHCHSPSNPPKYPPVRAVDWLLKRFAEHMPIAKQRCESITERNLFVRPPSVRMRW</sequence>
<evidence type="ECO:0000256" key="4">
    <source>
        <dbReference type="RuleBase" id="RU003682"/>
    </source>
</evidence>
<dbReference type="InterPro" id="IPR027443">
    <property type="entry name" value="IPNS-like_sf"/>
</dbReference>
<keyword evidence="3 4" id="KW-0408">Iron</keyword>
<dbReference type="InterPro" id="IPR026992">
    <property type="entry name" value="DIOX_N"/>
</dbReference>
<evidence type="ECO:0000259" key="5">
    <source>
        <dbReference type="PROSITE" id="PS51471"/>
    </source>
</evidence>
<dbReference type="PANTHER" id="PTHR47990">
    <property type="entry name" value="2-OXOGLUTARATE (2OG) AND FE(II)-DEPENDENT OXYGENASE SUPERFAMILY PROTEIN-RELATED"/>
    <property type="match status" value="1"/>
</dbReference>
<evidence type="ECO:0000313" key="6">
    <source>
        <dbReference type="EMBL" id="RHW72441.1"/>
    </source>
</evidence>
<dbReference type="InterPro" id="IPR005123">
    <property type="entry name" value="Oxoglu/Fe-dep_dioxygenase_dom"/>
</dbReference>
<dbReference type="AlphaFoldDB" id="A0A3L6LA50"/>
<comment type="similarity">
    <text evidence="4">Belongs to the iron/ascorbate-dependent oxidoreductase family.</text>
</comment>
<dbReference type="GO" id="GO:0046872">
    <property type="term" value="F:metal ion binding"/>
    <property type="evidence" value="ECO:0007669"/>
    <property type="project" value="UniProtKB-KW"/>
</dbReference>
<comment type="caution">
    <text evidence="6">The sequence shown here is derived from an EMBL/GenBank/DDBJ whole genome shotgun (WGS) entry which is preliminary data.</text>
</comment>
<gene>
    <name evidence="6" type="ORF">DPX39_050005600</name>
</gene>
<dbReference type="PRINTS" id="PR00682">
    <property type="entry name" value="IPNSYNTHASE"/>
</dbReference>
<dbReference type="Pfam" id="PF14226">
    <property type="entry name" value="DIOX_N"/>
    <property type="match status" value="1"/>
</dbReference>
<organism evidence="6">
    <name type="scientific">Trypanosoma brucei equiperdum</name>
    <dbReference type="NCBI Taxonomy" id="630700"/>
    <lineage>
        <taxon>Eukaryota</taxon>
        <taxon>Discoba</taxon>
        <taxon>Euglenozoa</taxon>
        <taxon>Kinetoplastea</taxon>
        <taxon>Metakinetoplastina</taxon>
        <taxon>Trypanosomatida</taxon>
        <taxon>Trypanosomatidae</taxon>
        <taxon>Trypanosoma</taxon>
    </lineage>
</organism>
<dbReference type="InterPro" id="IPR050231">
    <property type="entry name" value="Iron_ascorbate_oxido_reductase"/>
</dbReference>
<feature type="domain" description="Fe2OG dioxygenase" evidence="5">
    <location>
        <begin position="174"/>
        <end position="275"/>
    </location>
</feature>
<keyword evidence="1 4" id="KW-0479">Metal-binding</keyword>
<dbReference type="EMBL" id="QSBY01000005">
    <property type="protein sequence ID" value="RHW72441.1"/>
    <property type="molecule type" value="Genomic_DNA"/>
</dbReference>
<accession>A0A3L6LA50</accession>
<dbReference type="Gene3D" id="2.60.120.330">
    <property type="entry name" value="B-lactam Antibiotic, Isopenicillin N Synthase, Chain"/>
    <property type="match status" value="1"/>
</dbReference>
<reference evidence="6" key="1">
    <citation type="submission" date="2018-09" db="EMBL/GenBank/DDBJ databases">
        <title>whole genome sequence of T. equiperdum IVM-t1 strain.</title>
        <authorList>
            <person name="Suganuma K."/>
        </authorList>
    </citation>
    <scope>NUCLEOTIDE SEQUENCE [LARGE SCALE GENOMIC DNA]</scope>
    <source>
        <strain evidence="6">IVM-t1</strain>
    </source>
</reference>
<dbReference type="PROSITE" id="PS51471">
    <property type="entry name" value="FE2OG_OXY"/>
    <property type="match status" value="1"/>
</dbReference>
<protein>
    <submittedName>
        <fullName evidence="6">2-oxoglutarate (2OG) and Fe(II)-dependent oxygenase superfamily protein</fullName>
    </submittedName>
</protein>
<dbReference type="SUPFAM" id="SSF51197">
    <property type="entry name" value="Clavaminate synthase-like"/>
    <property type="match status" value="1"/>
</dbReference>
<dbReference type="Pfam" id="PF03171">
    <property type="entry name" value="2OG-FeII_Oxy"/>
    <property type="match status" value="1"/>
</dbReference>
<evidence type="ECO:0000256" key="1">
    <source>
        <dbReference type="ARBA" id="ARBA00022723"/>
    </source>
</evidence>
<dbReference type="Proteomes" id="UP000266743">
    <property type="component" value="Chromosome 5"/>
</dbReference>
<keyword evidence="2 4" id="KW-0560">Oxidoreductase</keyword>
<dbReference type="GO" id="GO:0016491">
    <property type="term" value="F:oxidoreductase activity"/>
    <property type="evidence" value="ECO:0007669"/>
    <property type="project" value="UniProtKB-KW"/>
</dbReference>
<name>A0A3L6LA50_9TRYP</name>